<organism evidence="1 2">
    <name type="scientific">Paradevosia tibetensis</name>
    <dbReference type="NCBI Taxonomy" id="1447062"/>
    <lineage>
        <taxon>Bacteria</taxon>
        <taxon>Pseudomonadati</taxon>
        <taxon>Pseudomonadota</taxon>
        <taxon>Alphaproteobacteria</taxon>
        <taxon>Hyphomicrobiales</taxon>
        <taxon>Devosiaceae</taxon>
        <taxon>Paradevosia</taxon>
    </lineage>
</organism>
<sequence length="262" mass="29308">MSRLSTHCPVVKSLTSKSSTASAKFLDRLPMTERYAIYFAPAVNEPLWRLACEWLGRDPAGDGIRHRPPGIDAPQLDSLTISARRYGFHATIKAPMRLAEGTNRAELEAAIQAFALSHEVFEVGVPVLRLIDGFLALVLEPQPHRLTDFAGTCVTLFDRFRAPMSEEDRAARVGKGLSERQVTLLDQYGYPYVLEQFLFHMTLSDRLPTTWRGPLKDLATDWFAPVLIKPLVIDRLALFHQPEAGAPFARVADFPLTTAHEI</sequence>
<evidence type="ECO:0000313" key="2">
    <source>
        <dbReference type="Proteomes" id="UP000321062"/>
    </source>
</evidence>
<dbReference type="EMBL" id="CP041690">
    <property type="protein sequence ID" value="QEE19137.1"/>
    <property type="molecule type" value="Genomic_DNA"/>
</dbReference>
<dbReference type="PIRSF" id="PIRSF033328">
    <property type="entry name" value="Phest_Mll4975"/>
    <property type="match status" value="1"/>
</dbReference>
<accession>A0A5B9DJ76</accession>
<gene>
    <name evidence="1" type="ORF">FNA67_02640</name>
</gene>
<reference evidence="1 2" key="1">
    <citation type="journal article" date="2015" name="Int. J. Syst. Evol. Microbiol.">
        <title>Youhaiella tibetensis gen. nov., sp. nov., isolated from subsurface sediment.</title>
        <authorList>
            <person name="Wang Y.X."/>
            <person name="Huang F.Q."/>
            <person name="Nogi Y."/>
            <person name="Pang S.J."/>
            <person name="Wang P.K."/>
            <person name="Lv J."/>
        </authorList>
    </citation>
    <scope>NUCLEOTIDE SEQUENCE [LARGE SCALE GENOMIC DNA]</scope>
    <source>
        <strain evidence="2">fig4</strain>
    </source>
</reference>
<dbReference type="OrthoDB" id="4954742at2"/>
<dbReference type="NCBIfam" id="TIGR03223">
    <property type="entry name" value="Phn_opern_protn"/>
    <property type="match status" value="1"/>
</dbReference>
<proteinExistence type="predicted"/>
<name>A0A5B9DJ76_9HYPH</name>
<dbReference type="Pfam" id="PF06299">
    <property type="entry name" value="DUF1045"/>
    <property type="match status" value="1"/>
</dbReference>
<evidence type="ECO:0000313" key="1">
    <source>
        <dbReference type="EMBL" id="QEE19137.1"/>
    </source>
</evidence>
<protein>
    <submittedName>
        <fullName evidence="1">DUF1045 domain-containing protein</fullName>
    </submittedName>
</protein>
<keyword evidence="2" id="KW-1185">Reference proteome</keyword>
<dbReference type="AlphaFoldDB" id="A0A5B9DJ76"/>
<dbReference type="InterPro" id="IPR009389">
    <property type="entry name" value="DUF1045"/>
</dbReference>
<dbReference type="Proteomes" id="UP000321062">
    <property type="component" value="Chromosome"/>
</dbReference>
<dbReference type="KEGG" id="yti:FNA67_02640"/>